<evidence type="ECO:0000256" key="1">
    <source>
        <dbReference type="SAM" id="MobiDB-lite"/>
    </source>
</evidence>
<accession>A0A371PWV0</accession>
<proteinExistence type="predicted"/>
<evidence type="ECO:0000313" key="3">
    <source>
        <dbReference type="Proteomes" id="UP000262477"/>
    </source>
</evidence>
<dbReference type="EMBL" id="QUAC01000233">
    <property type="protein sequence ID" value="REK86949.1"/>
    <property type="molecule type" value="Genomic_DNA"/>
</dbReference>
<evidence type="ECO:0000313" key="2">
    <source>
        <dbReference type="EMBL" id="REK86949.1"/>
    </source>
</evidence>
<reference evidence="2 3" key="1">
    <citation type="submission" date="2018-08" db="EMBL/GenBank/DDBJ databases">
        <title>Streptomyces NEAU-D10 sp. nov., a novel Actinomycete isolated from soil.</title>
        <authorList>
            <person name="Jin L."/>
        </authorList>
    </citation>
    <scope>NUCLEOTIDE SEQUENCE [LARGE SCALE GENOMIC DNA]</scope>
    <source>
        <strain evidence="2 3">NEAU-D10</strain>
    </source>
</reference>
<keyword evidence="3" id="KW-1185">Reference proteome</keyword>
<organism evidence="2 3">
    <name type="scientific">Streptomyces inhibens</name>
    <dbReference type="NCBI Taxonomy" id="2293571"/>
    <lineage>
        <taxon>Bacteria</taxon>
        <taxon>Bacillati</taxon>
        <taxon>Actinomycetota</taxon>
        <taxon>Actinomycetes</taxon>
        <taxon>Kitasatosporales</taxon>
        <taxon>Streptomycetaceae</taxon>
        <taxon>Streptomyces</taxon>
    </lineage>
</organism>
<gene>
    <name evidence="2" type="ORF">DY245_29555</name>
</gene>
<feature type="region of interest" description="Disordered" evidence="1">
    <location>
        <begin position="49"/>
        <end position="82"/>
    </location>
</feature>
<sequence>MTTVAMAPPIDLNTSAMAVSMAILRRFARLSGEVPPCGGCDAAHRHAAQTKRMLPSIHSEARTAKLPPFSTPDGKRNHSATR</sequence>
<comment type="caution">
    <text evidence="2">The sequence shown here is derived from an EMBL/GenBank/DDBJ whole genome shotgun (WGS) entry which is preliminary data.</text>
</comment>
<name>A0A371PWV0_STRIH</name>
<dbReference type="Proteomes" id="UP000262477">
    <property type="component" value="Unassembled WGS sequence"/>
</dbReference>
<protein>
    <submittedName>
        <fullName evidence="2">Uncharacterized protein</fullName>
    </submittedName>
</protein>
<dbReference type="AlphaFoldDB" id="A0A371PWV0"/>